<keyword evidence="1" id="KW-0808">Transferase</keyword>
<dbReference type="InterPro" id="IPR003724">
    <property type="entry name" value="CblAdoTrfase_CobA"/>
</dbReference>
<sequence>MKKGYIHIYTGNGKGKTTAALGLALRAVCAGKKVFFGQFVKGMKYSEVKAEEYLPNFEIHQFGKNCFIYNAPTEEDIELAEKGLKICERVLNSGEYDIVVLDELNIALYYNLLSIERILEILENRAEHVEVIITGRYAPKELIDIADLVTEMNEVKHYYTKGVMAREGIEC</sequence>
<dbReference type="GO" id="GO:0008817">
    <property type="term" value="F:corrinoid adenosyltransferase activity"/>
    <property type="evidence" value="ECO:0007669"/>
    <property type="project" value="InterPro"/>
</dbReference>
<name>A0A1M5V6A3_9FIRM</name>
<keyword evidence="2" id="KW-1185">Reference proteome</keyword>
<dbReference type="EMBL" id="FQXO01000050">
    <property type="protein sequence ID" value="SHH70730.1"/>
    <property type="molecule type" value="Genomic_DNA"/>
</dbReference>
<evidence type="ECO:0000313" key="2">
    <source>
        <dbReference type="Proteomes" id="UP000183967"/>
    </source>
</evidence>
<dbReference type="Pfam" id="PF02572">
    <property type="entry name" value="CobA_CobO_BtuR"/>
    <property type="match status" value="1"/>
</dbReference>
<dbReference type="PANTHER" id="PTHR46638:SF1">
    <property type="entry name" value="CORRINOID ADENOSYLTRANSFERASE"/>
    <property type="match status" value="1"/>
</dbReference>
<dbReference type="GO" id="GO:0009236">
    <property type="term" value="P:cobalamin biosynthetic process"/>
    <property type="evidence" value="ECO:0007669"/>
    <property type="project" value="InterPro"/>
</dbReference>
<organism evidence="1 2">
    <name type="scientific">Caloranaerobacter azorensis DSM 13643</name>
    <dbReference type="NCBI Taxonomy" id="1121264"/>
    <lineage>
        <taxon>Bacteria</taxon>
        <taxon>Bacillati</taxon>
        <taxon>Bacillota</taxon>
        <taxon>Tissierellia</taxon>
        <taxon>Tissierellales</taxon>
        <taxon>Thermohalobacteraceae</taxon>
        <taxon>Caloranaerobacter</taxon>
    </lineage>
</organism>
<dbReference type="GO" id="GO:0005524">
    <property type="term" value="F:ATP binding"/>
    <property type="evidence" value="ECO:0007669"/>
    <property type="project" value="InterPro"/>
</dbReference>
<dbReference type="Proteomes" id="UP000183967">
    <property type="component" value="Unassembled WGS sequence"/>
</dbReference>
<dbReference type="PIRSF" id="PIRSF015617">
    <property type="entry name" value="Adensltrnsf_CobA"/>
    <property type="match status" value="1"/>
</dbReference>
<dbReference type="CDD" id="cd00561">
    <property type="entry name" value="CobA_ACA"/>
    <property type="match status" value="1"/>
</dbReference>
<dbReference type="OrthoDB" id="9810309at2"/>
<accession>A0A1M5V6A3</accession>
<dbReference type="AlphaFoldDB" id="A0A1M5V6A3"/>
<proteinExistence type="predicted"/>
<dbReference type="NCBIfam" id="TIGR00708">
    <property type="entry name" value="cobA"/>
    <property type="match status" value="1"/>
</dbReference>
<dbReference type="Gene3D" id="3.40.50.300">
    <property type="entry name" value="P-loop containing nucleotide triphosphate hydrolases"/>
    <property type="match status" value="1"/>
</dbReference>
<gene>
    <name evidence="1" type="ORF">SAMN02745135_01765</name>
</gene>
<dbReference type="NCBIfam" id="NF004637">
    <property type="entry name" value="PRK05986.1"/>
    <property type="match status" value="1"/>
</dbReference>
<dbReference type="InterPro" id="IPR027417">
    <property type="entry name" value="P-loop_NTPase"/>
</dbReference>
<dbReference type="RefSeq" id="WP_073197061.1">
    <property type="nucleotide sequence ID" value="NZ_FQXO01000050.1"/>
</dbReference>
<dbReference type="SUPFAM" id="SSF52540">
    <property type="entry name" value="P-loop containing nucleoside triphosphate hydrolases"/>
    <property type="match status" value="1"/>
</dbReference>
<protein>
    <submittedName>
        <fullName evidence="1">Cob(I)alamin adenosyltransferase</fullName>
    </submittedName>
</protein>
<dbReference type="PANTHER" id="PTHR46638">
    <property type="entry name" value="CORRINOID ADENOSYLTRANSFERASE"/>
    <property type="match status" value="1"/>
</dbReference>
<evidence type="ECO:0000313" key="1">
    <source>
        <dbReference type="EMBL" id="SHH70730.1"/>
    </source>
</evidence>
<reference evidence="2" key="1">
    <citation type="submission" date="2016-11" db="EMBL/GenBank/DDBJ databases">
        <authorList>
            <person name="Varghese N."/>
            <person name="Submissions S."/>
        </authorList>
    </citation>
    <scope>NUCLEOTIDE SEQUENCE [LARGE SCALE GENOMIC DNA]</scope>
    <source>
        <strain evidence="2">DSM 13643</strain>
    </source>
</reference>